<feature type="domain" description="CYTH" evidence="1">
    <location>
        <begin position="5"/>
        <end position="198"/>
    </location>
</feature>
<dbReference type="Pfam" id="PF05235">
    <property type="entry name" value="CHAD"/>
    <property type="match status" value="1"/>
</dbReference>
<proteinExistence type="predicted"/>
<dbReference type="SMART" id="SM01118">
    <property type="entry name" value="CYTH"/>
    <property type="match status" value="1"/>
</dbReference>
<dbReference type="InterPro" id="IPR038186">
    <property type="entry name" value="CHAD_dom_sf"/>
</dbReference>
<name>A0A5S4G4H5_9ACTN</name>
<evidence type="ECO:0000313" key="4">
    <source>
        <dbReference type="Proteomes" id="UP000305238"/>
    </source>
</evidence>
<dbReference type="Gene3D" id="1.40.20.10">
    <property type="entry name" value="CHAD domain"/>
    <property type="match status" value="1"/>
</dbReference>
<reference evidence="3 4" key="1">
    <citation type="submission" date="2019-05" db="EMBL/GenBank/DDBJ databases">
        <title>Draft genome sequence of Actinomadura geliboluensis A8036.</title>
        <authorList>
            <person name="Saricaoglu S."/>
            <person name="Isik K."/>
        </authorList>
    </citation>
    <scope>NUCLEOTIDE SEQUENCE [LARGE SCALE GENOMIC DNA]</scope>
    <source>
        <strain evidence="3 4">A8036</strain>
    </source>
</reference>
<evidence type="ECO:0000259" key="1">
    <source>
        <dbReference type="PROSITE" id="PS51707"/>
    </source>
</evidence>
<feature type="domain" description="CHAD" evidence="2">
    <location>
        <begin position="226"/>
        <end position="494"/>
    </location>
</feature>
<dbReference type="Proteomes" id="UP000305238">
    <property type="component" value="Unassembled WGS sequence"/>
</dbReference>
<dbReference type="OrthoDB" id="9777271at2"/>
<dbReference type="RefSeq" id="WP_138641420.1">
    <property type="nucleotide sequence ID" value="NZ_VCKZ01000462.1"/>
</dbReference>
<dbReference type="InterPro" id="IPR033469">
    <property type="entry name" value="CYTH-like_dom_sf"/>
</dbReference>
<dbReference type="PANTHER" id="PTHR39339">
    <property type="entry name" value="SLR1444 PROTEIN"/>
    <property type="match status" value="1"/>
</dbReference>
<dbReference type="PROSITE" id="PS51707">
    <property type="entry name" value="CYTH"/>
    <property type="match status" value="1"/>
</dbReference>
<dbReference type="Gene3D" id="2.40.320.10">
    <property type="entry name" value="Hypothetical Protein Pfu-838710-001"/>
    <property type="match status" value="1"/>
</dbReference>
<dbReference type="EMBL" id="VCKZ01000462">
    <property type="protein sequence ID" value="TMR27915.1"/>
    <property type="molecule type" value="Genomic_DNA"/>
</dbReference>
<dbReference type="CDD" id="cd07374">
    <property type="entry name" value="CYTH-like_Pase"/>
    <property type="match status" value="1"/>
</dbReference>
<gene>
    <name evidence="3" type="ORF">ETD96_38465</name>
</gene>
<evidence type="ECO:0000313" key="3">
    <source>
        <dbReference type="EMBL" id="TMR27915.1"/>
    </source>
</evidence>
<dbReference type="InterPro" id="IPR023577">
    <property type="entry name" value="CYTH_domain"/>
</dbReference>
<evidence type="ECO:0000259" key="2">
    <source>
        <dbReference type="PROSITE" id="PS51708"/>
    </source>
</evidence>
<keyword evidence="4" id="KW-1185">Reference proteome</keyword>
<dbReference type="PANTHER" id="PTHR39339:SF1">
    <property type="entry name" value="CHAD DOMAIN-CONTAINING PROTEIN"/>
    <property type="match status" value="1"/>
</dbReference>
<dbReference type="PROSITE" id="PS51708">
    <property type="entry name" value="CHAD"/>
    <property type="match status" value="1"/>
</dbReference>
<comment type="caution">
    <text evidence="3">The sequence shown here is derived from an EMBL/GenBank/DDBJ whole genome shotgun (WGS) entry which is preliminary data.</text>
</comment>
<dbReference type="SUPFAM" id="SSF55154">
    <property type="entry name" value="CYTH-like phosphatases"/>
    <property type="match status" value="1"/>
</dbReference>
<protein>
    <submittedName>
        <fullName evidence="3">CYTH and CHAD domain-containing protein</fullName>
    </submittedName>
</protein>
<dbReference type="Pfam" id="PF01928">
    <property type="entry name" value="CYTH"/>
    <property type="match status" value="1"/>
</dbReference>
<organism evidence="3 4">
    <name type="scientific">Actinomadura geliboluensis</name>
    <dbReference type="NCBI Taxonomy" id="882440"/>
    <lineage>
        <taxon>Bacteria</taxon>
        <taxon>Bacillati</taxon>
        <taxon>Actinomycetota</taxon>
        <taxon>Actinomycetes</taxon>
        <taxon>Streptosporangiales</taxon>
        <taxon>Thermomonosporaceae</taxon>
        <taxon>Actinomadura</taxon>
    </lineage>
</organism>
<dbReference type="AlphaFoldDB" id="A0A5S4G4H5"/>
<dbReference type="InterPro" id="IPR007899">
    <property type="entry name" value="CHAD_dom"/>
</dbReference>
<sequence length="497" mass="54064">MADRHLEIEQKYDAAADFVLPDLSGLPGVAALGEPEVHELHATYFDTADLRLAANKITLRRRRGGPDAGWHLKMPAGPDSKQELRAPLGRPLAVPARLAGLVAVHTRGAELRPVATLETRRTVVRLLGADGAELAEVADDLVTGRGGADAEPERWREIEVELGTGGPDLLKAAGKRLRKGGAKRAKSSSKLGRLLGAAVVPSEPAAARSAARSRIAAATCNGKAPAITTGEVVLAYLAEQVETIVTVDPKARLGEDDAVHKMRVAVRRTRSALRSHRPVLDPERTVPLGPELRWLAQVLGEVRDLEVLRMRFEGAPDFLLDDLERRERSAYRRMNTVLKEPRYFALLDDLDRLVADPPLGAAAARKARKELPGLVTRAWDRMAKEYASIRTSADPETARHETRKEAKRARYAAELAVPVLGIAAKRVVKDAKRLQEVLGGYQDGVIAMEHLAAAAKRTKNPAEAFTLGVLYGKEQVEAESARDRLATTWSQTLGPSF</sequence>
<accession>A0A5S4G4H5</accession>
<dbReference type="SMART" id="SM00880">
    <property type="entry name" value="CHAD"/>
    <property type="match status" value="1"/>
</dbReference>